<feature type="signal peptide" evidence="1">
    <location>
        <begin position="1"/>
        <end position="31"/>
    </location>
</feature>
<dbReference type="Pfam" id="PF07833">
    <property type="entry name" value="Cu_amine_oxidN1"/>
    <property type="match status" value="1"/>
</dbReference>
<organism evidence="3 4">
    <name type="scientific">Desulforamulus ruminis (strain ATCC 23193 / DSM 2154 / NCIMB 8452 / DL)</name>
    <name type="common">Desulfotomaculum ruminis</name>
    <dbReference type="NCBI Taxonomy" id="696281"/>
    <lineage>
        <taxon>Bacteria</taxon>
        <taxon>Bacillati</taxon>
        <taxon>Bacillota</taxon>
        <taxon>Clostridia</taxon>
        <taxon>Eubacteriales</taxon>
        <taxon>Peptococcaceae</taxon>
        <taxon>Desulforamulus</taxon>
    </lineage>
</organism>
<proteinExistence type="predicted"/>
<reference evidence="3 4" key="2">
    <citation type="journal article" date="2012" name="Stand. Genomic Sci.">
        <title>Complete genome sequence of the sulfate-reducing firmicute Desulfotomaculum ruminis type strain (DL(T)).</title>
        <authorList>
            <person name="Spring S."/>
            <person name="Visser M."/>
            <person name="Lu M."/>
            <person name="Copeland A."/>
            <person name="Lapidus A."/>
            <person name="Lucas S."/>
            <person name="Cheng J.F."/>
            <person name="Han C."/>
            <person name="Tapia R."/>
            <person name="Goodwin L.A."/>
            <person name="Pitluck S."/>
            <person name="Ivanova N."/>
            <person name="Land M."/>
            <person name="Hauser L."/>
            <person name="Larimer F."/>
            <person name="Rohde M."/>
            <person name="Goker M."/>
            <person name="Detter J.C."/>
            <person name="Kyrpides N.C."/>
            <person name="Woyke T."/>
            <person name="Schaap P.J."/>
            <person name="Plugge C.M."/>
            <person name="Muyzer G."/>
            <person name="Kuever J."/>
            <person name="Pereira I.A."/>
            <person name="Parshina S.N."/>
            <person name="Bernier-Latmani R."/>
            <person name="Stams A.J."/>
            <person name="Klenk H.P."/>
        </authorList>
    </citation>
    <scope>NUCLEOTIDE SEQUENCE [LARGE SCALE GENOMIC DNA]</scope>
    <source>
        <strain evidence="4">ATCC 23193 / DSM 2154 / NCIB 8452 / DL</strain>
    </source>
</reference>
<feature type="chain" id="PRO_5003335038" evidence="1">
    <location>
        <begin position="32"/>
        <end position="774"/>
    </location>
</feature>
<evidence type="ECO:0000313" key="3">
    <source>
        <dbReference type="EMBL" id="AEG61881.1"/>
    </source>
</evidence>
<dbReference type="InterPro" id="IPR012854">
    <property type="entry name" value="Cu_amine_oxidase-like_N"/>
</dbReference>
<dbReference type="SUPFAM" id="SSF55383">
    <property type="entry name" value="Copper amine oxidase, domain N"/>
    <property type="match status" value="2"/>
</dbReference>
<dbReference type="STRING" id="696281.Desru_3681"/>
<evidence type="ECO:0000313" key="4">
    <source>
        <dbReference type="Proteomes" id="UP000009234"/>
    </source>
</evidence>
<dbReference type="Proteomes" id="UP000009234">
    <property type="component" value="Chromosome"/>
</dbReference>
<dbReference type="OrthoDB" id="2023214at2"/>
<accession>F6DP52</accession>
<feature type="domain" description="Copper amine oxidase-like N-terminal" evidence="2">
    <location>
        <begin position="668"/>
        <end position="771"/>
    </location>
</feature>
<dbReference type="Gene3D" id="3.30.457.10">
    <property type="entry name" value="Copper amine oxidase-like, N-terminal domain"/>
    <property type="match status" value="2"/>
</dbReference>
<name>F6DP52_DESRL</name>
<dbReference type="HOGENOM" id="CLU_009282_0_0_9"/>
<dbReference type="AlphaFoldDB" id="F6DP52"/>
<gene>
    <name evidence="3" type="ordered locus">Desru_3681</name>
</gene>
<dbReference type="eggNOG" id="COG1657">
    <property type="taxonomic scope" value="Bacteria"/>
</dbReference>
<protein>
    <submittedName>
        <fullName evidence="3">Copper amine oxidase-like domain-containing protein</fullName>
    </submittedName>
</protein>
<dbReference type="RefSeq" id="WP_013843627.1">
    <property type="nucleotide sequence ID" value="NC_015589.1"/>
</dbReference>
<dbReference type="EMBL" id="CP002780">
    <property type="protein sequence ID" value="AEG61881.1"/>
    <property type="molecule type" value="Genomic_DNA"/>
</dbReference>
<evidence type="ECO:0000256" key="1">
    <source>
        <dbReference type="SAM" id="SignalP"/>
    </source>
</evidence>
<keyword evidence="1" id="KW-0732">Signal</keyword>
<sequence length="774" mass="81633">MKLRKANKAISILVTLAMLIGLLLPAGSAFAASEYTTIKANTVEDDAVQDLGAVFAHFTAGQLEQGDVVTFRLPSDFEWRTGSAKTTSDDWNTGSVQGSAYKYGIDNYVLVPDKVGGDNNALAGAGMLQFTRLKDNEVKMQVVGNPSSGDDAWFYIYAKKVYVDDGFSGQIDLTFDAPSGSGFPAGSATIGNASGGAVNVTVSSVDSFSNSDEIKIRITEDRAGALEDEDESVLFKLPKGFAFKNPTSVSTIWGDSDLADALNDSTNTDATIFADDDELQIDLANGFTTDSATCIEIVVDIEVDDETDAKLGEIMMKISGESDIAPSELKVGNYGNYETEIKVDGDVPTVYAGMLEQQIANLIITESVAESLIDGRTLTLELPANARWGDLDDDSDSGLDIDVTGFPGKDGKTAKFTFSGKSSDAAELILEDMEVVLEPGVTGDLKVKVGGTAGLTGELVVAKIVNPVSVKVDSAPDLKIGTSNVAGGEIIITEAEAGAIKDDCWMVLDLPQGVRFASEPEVEVTEGDLNIDEDSIKTQDDGAEDDNQVTFYIDGDSTTASTIKISGLKYIVDRTVPVGPVTVKVKGDAVSDVNTESEVKDYFSINTSGVVEVEGQEAFTVATNGDDAFKVFPKSSSAASATVANVITPASESGAVTFTIGSTVYSIGGVTKVMDVAPYIKDSRTYVPVRYLALSLGVAEENIGYENGVVTLKKGDVTLKMTVGDKNLDNNGTLTAMDVAPEVVNGRTMLPARFVAEGFGAQVGFANNQVVISY</sequence>
<dbReference type="KEGG" id="dru:Desru_3681"/>
<evidence type="ECO:0000259" key="2">
    <source>
        <dbReference type="Pfam" id="PF07833"/>
    </source>
</evidence>
<dbReference type="InterPro" id="IPR036582">
    <property type="entry name" value="Mao_N_sf"/>
</dbReference>
<reference evidence="4" key="1">
    <citation type="submission" date="2011-05" db="EMBL/GenBank/DDBJ databases">
        <title>Complete sequence of Desulfotomaculum ruminis DSM 2154.</title>
        <authorList>
            <person name="Lucas S."/>
            <person name="Copeland A."/>
            <person name="Lapidus A."/>
            <person name="Cheng J.-F."/>
            <person name="Goodwin L."/>
            <person name="Pitluck S."/>
            <person name="Lu M."/>
            <person name="Detter J.C."/>
            <person name="Han C."/>
            <person name="Tapia R."/>
            <person name="Land M."/>
            <person name="Hauser L."/>
            <person name="Kyrpides N."/>
            <person name="Ivanova N."/>
            <person name="Mikhailova N."/>
            <person name="Pagani I."/>
            <person name="Stams A.J.M."/>
            <person name="Plugge C.M."/>
            <person name="Muyzer G."/>
            <person name="Kuever J."/>
            <person name="Parshina S.N."/>
            <person name="Ivanova A.E."/>
            <person name="Nazina T.N."/>
            <person name="Brambilla E."/>
            <person name="Spring S."/>
            <person name="Klenk H.-P."/>
            <person name="Woyke T."/>
        </authorList>
    </citation>
    <scope>NUCLEOTIDE SEQUENCE [LARGE SCALE GENOMIC DNA]</scope>
    <source>
        <strain evidence="4">ATCC 23193 / DSM 2154 / NCIB 8452 / DL</strain>
    </source>
</reference>
<keyword evidence="4" id="KW-1185">Reference proteome</keyword>